<dbReference type="PANTHER" id="PTHR30055">
    <property type="entry name" value="HTH-TYPE TRANSCRIPTIONAL REGULATOR RUTR"/>
    <property type="match status" value="1"/>
</dbReference>
<keyword evidence="1" id="KW-0805">Transcription regulation</keyword>
<keyword evidence="2 4" id="KW-0238">DNA-binding</keyword>
<accession>A0A653A5H6</accession>
<protein>
    <submittedName>
        <fullName evidence="7">Transcriptional regulator, TetR family</fullName>
    </submittedName>
</protein>
<name>A0A653A5H6_UNCDX</name>
<dbReference type="InterPro" id="IPR036271">
    <property type="entry name" value="Tet_transcr_reg_TetR-rel_C_sf"/>
</dbReference>
<dbReference type="EMBL" id="UPXX01000018">
    <property type="protein sequence ID" value="VBB43290.1"/>
    <property type="molecule type" value="Genomic_DNA"/>
</dbReference>
<reference evidence="7" key="1">
    <citation type="submission" date="2018-07" db="EMBL/GenBank/DDBJ databases">
        <authorList>
            <consortium name="Genoscope - CEA"/>
            <person name="William W."/>
        </authorList>
    </citation>
    <scope>NUCLEOTIDE SEQUENCE</scope>
    <source>
        <strain evidence="7">IK1</strain>
    </source>
</reference>
<dbReference type="GO" id="GO:0003700">
    <property type="term" value="F:DNA-binding transcription factor activity"/>
    <property type="evidence" value="ECO:0007669"/>
    <property type="project" value="TreeGrafter"/>
</dbReference>
<feature type="domain" description="HTH tetR-type" evidence="6">
    <location>
        <begin position="1"/>
        <end position="61"/>
    </location>
</feature>
<dbReference type="Pfam" id="PF17932">
    <property type="entry name" value="TetR_C_24"/>
    <property type="match status" value="1"/>
</dbReference>
<dbReference type="InterPro" id="IPR009057">
    <property type="entry name" value="Homeodomain-like_sf"/>
</dbReference>
<dbReference type="PANTHER" id="PTHR30055:SF234">
    <property type="entry name" value="HTH-TYPE TRANSCRIPTIONAL REGULATOR BETI"/>
    <property type="match status" value="1"/>
</dbReference>
<dbReference type="Gene3D" id="1.10.357.10">
    <property type="entry name" value="Tetracycline Repressor, domain 2"/>
    <property type="match status" value="1"/>
</dbReference>
<evidence type="ECO:0000256" key="1">
    <source>
        <dbReference type="ARBA" id="ARBA00023015"/>
    </source>
</evidence>
<keyword evidence="3" id="KW-0804">Transcription</keyword>
<dbReference type="InterPro" id="IPR050109">
    <property type="entry name" value="HTH-type_TetR-like_transc_reg"/>
</dbReference>
<dbReference type="SUPFAM" id="SSF48498">
    <property type="entry name" value="Tetracyclin repressor-like, C-terminal domain"/>
    <property type="match status" value="1"/>
</dbReference>
<dbReference type="PRINTS" id="PR00455">
    <property type="entry name" value="HTHTETR"/>
</dbReference>
<dbReference type="SUPFAM" id="SSF46689">
    <property type="entry name" value="Homeodomain-like"/>
    <property type="match status" value="1"/>
</dbReference>
<keyword evidence="5" id="KW-0812">Transmembrane</keyword>
<dbReference type="InterPro" id="IPR041490">
    <property type="entry name" value="KstR2_TetR_C"/>
</dbReference>
<gene>
    <name evidence="7" type="ORF">TRIP_B250377</name>
</gene>
<feature type="DNA-binding region" description="H-T-H motif" evidence="4">
    <location>
        <begin position="24"/>
        <end position="43"/>
    </location>
</feature>
<dbReference type="Pfam" id="PF00440">
    <property type="entry name" value="TetR_N"/>
    <property type="match status" value="1"/>
</dbReference>
<sequence length="187" mass="22020">MDKRDEICDKALELFLRDGYEQTPLSHVAKALGLSKAGLYHYFSSKEELLFQIHERQMERMFIPVLEKAEKIAEPTERVAFFMREYILHAMTQDPSVRLLVHETQNLARTHRARIDRVWRRGFDLIRNALLEMKATGKAKDVNMTFATFGALGMCSWIFYWFDYSRQESARELADTYVEIFLRGLSK</sequence>
<dbReference type="Gene3D" id="1.10.10.60">
    <property type="entry name" value="Homeodomain-like"/>
    <property type="match status" value="1"/>
</dbReference>
<evidence type="ECO:0000259" key="6">
    <source>
        <dbReference type="PROSITE" id="PS50977"/>
    </source>
</evidence>
<dbReference type="InterPro" id="IPR001647">
    <property type="entry name" value="HTH_TetR"/>
</dbReference>
<evidence type="ECO:0000256" key="2">
    <source>
        <dbReference type="ARBA" id="ARBA00023125"/>
    </source>
</evidence>
<feature type="transmembrane region" description="Helical" evidence="5">
    <location>
        <begin position="142"/>
        <end position="162"/>
    </location>
</feature>
<dbReference type="PROSITE" id="PS50977">
    <property type="entry name" value="HTH_TETR_2"/>
    <property type="match status" value="1"/>
</dbReference>
<evidence type="ECO:0000313" key="7">
    <source>
        <dbReference type="EMBL" id="VBB43290.1"/>
    </source>
</evidence>
<evidence type="ECO:0000256" key="3">
    <source>
        <dbReference type="ARBA" id="ARBA00023163"/>
    </source>
</evidence>
<evidence type="ECO:0000256" key="4">
    <source>
        <dbReference type="PROSITE-ProRule" id="PRU00335"/>
    </source>
</evidence>
<dbReference type="GO" id="GO:0000976">
    <property type="term" value="F:transcription cis-regulatory region binding"/>
    <property type="evidence" value="ECO:0007669"/>
    <property type="project" value="TreeGrafter"/>
</dbReference>
<proteinExistence type="predicted"/>
<organism evidence="7">
    <name type="scientific">Uncultured Desulfatiglans sp</name>
    <dbReference type="NCBI Taxonomy" id="1748965"/>
    <lineage>
        <taxon>Bacteria</taxon>
        <taxon>Pseudomonadati</taxon>
        <taxon>Thermodesulfobacteriota</taxon>
        <taxon>Desulfobacteria</taxon>
        <taxon>Desulfatiglandales</taxon>
        <taxon>Desulfatiglandaceae</taxon>
        <taxon>Desulfatiglans</taxon>
        <taxon>environmental samples</taxon>
    </lineage>
</organism>
<keyword evidence="5" id="KW-0472">Membrane</keyword>
<dbReference type="AlphaFoldDB" id="A0A653A5H6"/>
<keyword evidence="5" id="KW-1133">Transmembrane helix</keyword>
<evidence type="ECO:0000256" key="5">
    <source>
        <dbReference type="SAM" id="Phobius"/>
    </source>
</evidence>